<dbReference type="GO" id="GO:0005634">
    <property type="term" value="C:nucleus"/>
    <property type="evidence" value="ECO:0007669"/>
    <property type="project" value="TreeGrafter"/>
</dbReference>
<keyword evidence="4 10" id="KW-0548">Nucleotidyltransferase</keyword>
<evidence type="ECO:0000256" key="3">
    <source>
        <dbReference type="ARBA" id="ARBA00022679"/>
    </source>
</evidence>
<dbReference type="PANTHER" id="PTHR31285">
    <property type="entry name" value="NICOTINAMIDE MONONUCLEOTIDE ADENYLYLTRANSFERASE"/>
    <property type="match status" value="1"/>
</dbReference>
<keyword evidence="7" id="KW-0520">NAD</keyword>
<proteinExistence type="predicted"/>
<dbReference type="AlphaFoldDB" id="A0A1E5RIT7"/>
<comment type="catalytic activity">
    <reaction evidence="8">
        <text>beta-nicotinamide D-ribonucleotide + ATP + H(+) = diphosphate + NAD(+)</text>
        <dbReference type="Rhea" id="RHEA:21360"/>
        <dbReference type="ChEBI" id="CHEBI:14649"/>
        <dbReference type="ChEBI" id="CHEBI:15378"/>
        <dbReference type="ChEBI" id="CHEBI:30616"/>
        <dbReference type="ChEBI" id="CHEBI:33019"/>
        <dbReference type="ChEBI" id="CHEBI:57540"/>
        <dbReference type="EC" id="2.7.7.1"/>
    </reaction>
</comment>
<dbReference type="InterPro" id="IPR014729">
    <property type="entry name" value="Rossmann-like_a/b/a_fold"/>
</dbReference>
<dbReference type="CDD" id="cd02165">
    <property type="entry name" value="NMNAT"/>
    <property type="match status" value="1"/>
</dbReference>
<comment type="caution">
    <text evidence="10">The sequence shown here is derived from an EMBL/GenBank/DDBJ whole genome shotgun (WGS) entry which is preliminary data.</text>
</comment>
<dbReference type="Proteomes" id="UP000095728">
    <property type="component" value="Unassembled WGS sequence"/>
</dbReference>
<gene>
    <name evidence="10" type="ORF">AWRI3579_g1640</name>
</gene>
<organism evidence="10 11">
    <name type="scientific">Hanseniaspora osmophila</name>
    <dbReference type="NCBI Taxonomy" id="56408"/>
    <lineage>
        <taxon>Eukaryota</taxon>
        <taxon>Fungi</taxon>
        <taxon>Dikarya</taxon>
        <taxon>Ascomycota</taxon>
        <taxon>Saccharomycotina</taxon>
        <taxon>Saccharomycetes</taxon>
        <taxon>Saccharomycodales</taxon>
        <taxon>Saccharomycodaceae</taxon>
        <taxon>Hanseniaspora</taxon>
    </lineage>
</organism>
<comment type="pathway">
    <text evidence="1">Cofactor biosynthesis; NAD(+) biosynthesis.</text>
</comment>
<keyword evidence="11" id="KW-1185">Reference proteome</keyword>
<reference evidence="11" key="1">
    <citation type="journal article" date="2016" name="Genome Announc.">
        <title>Genome sequences of three species of Hanseniaspora isolated from spontaneous wine fermentations.</title>
        <authorList>
            <person name="Sternes P.R."/>
            <person name="Lee D."/>
            <person name="Kutyna D.R."/>
            <person name="Borneman A.R."/>
        </authorList>
    </citation>
    <scope>NUCLEOTIDE SEQUENCE [LARGE SCALE GENOMIC DNA]</scope>
    <source>
        <strain evidence="11">AWRI3579</strain>
    </source>
</reference>
<dbReference type="UniPathway" id="UPA00253">
    <property type="reaction ID" value="UER00600"/>
</dbReference>
<evidence type="ECO:0000256" key="2">
    <source>
        <dbReference type="ARBA" id="ARBA00022642"/>
    </source>
</evidence>
<dbReference type="FunCoup" id="A0A1E5RIT7">
    <property type="interactions" value="47"/>
</dbReference>
<dbReference type="STRING" id="56408.A0A1E5RIT7"/>
<keyword evidence="5" id="KW-0547">Nucleotide-binding</keyword>
<dbReference type="InterPro" id="IPR004821">
    <property type="entry name" value="Cyt_trans-like"/>
</dbReference>
<keyword evidence="3 10" id="KW-0808">Transferase</keyword>
<feature type="domain" description="Cytidyltransferase-like" evidence="9">
    <location>
        <begin position="37"/>
        <end position="220"/>
    </location>
</feature>
<dbReference type="GO" id="GO:0009435">
    <property type="term" value="P:NAD+ biosynthetic process"/>
    <property type="evidence" value="ECO:0007669"/>
    <property type="project" value="UniProtKB-UniPathway"/>
</dbReference>
<evidence type="ECO:0000256" key="4">
    <source>
        <dbReference type="ARBA" id="ARBA00022695"/>
    </source>
</evidence>
<accession>A0A1E5RIT7</accession>
<dbReference type="GO" id="GO:0000309">
    <property type="term" value="F:nicotinamide-nucleotide adenylyltransferase activity"/>
    <property type="evidence" value="ECO:0007669"/>
    <property type="project" value="UniProtKB-EC"/>
</dbReference>
<dbReference type="GO" id="GO:0016887">
    <property type="term" value="F:ATP hydrolysis activity"/>
    <property type="evidence" value="ECO:0007669"/>
    <property type="project" value="TreeGrafter"/>
</dbReference>
<name>A0A1E5RIT7_9ASCO</name>
<dbReference type="InterPro" id="IPR005248">
    <property type="entry name" value="NadD/NMNAT"/>
</dbReference>
<evidence type="ECO:0000256" key="7">
    <source>
        <dbReference type="ARBA" id="ARBA00023027"/>
    </source>
</evidence>
<keyword evidence="6" id="KW-0067">ATP-binding</keyword>
<dbReference type="EMBL" id="LPNM01000006">
    <property type="protein sequence ID" value="OEJ86483.1"/>
    <property type="molecule type" value="Genomic_DNA"/>
</dbReference>
<dbReference type="GO" id="GO:0005524">
    <property type="term" value="F:ATP binding"/>
    <property type="evidence" value="ECO:0007669"/>
    <property type="project" value="UniProtKB-KW"/>
</dbReference>
<dbReference type="PANTHER" id="PTHR31285:SF0">
    <property type="entry name" value="NICOTINAMIDE MONONUCLEOTIDE ADENYLYLTRANSFERASE"/>
    <property type="match status" value="1"/>
</dbReference>
<evidence type="ECO:0000259" key="9">
    <source>
        <dbReference type="Pfam" id="PF01467"/>
    </source>
</evidence>
<dbReference type="OrthoDB" id="5591297at2759"/>
<keyword evidence="2" id="KW-0662">Pyridine nucleotide biosynthesis</keyword>
<evidence type="ECO:0000256" key="1">
    <source>
        <dbReference type="ARBA" id="ARBA00004790"/>
    </source>
</evidence>
<sequence length="252" mass="28799">MEKLCQKFISSAADFLVVHSNNEIKALPFSSRLLVLDSSFNPPHLGHFNLVHRAVEHFKHHGQTCSVLLQLSVNNADKAPQPASFPHRLEMMQVFAQELQSQLGCNCLVALTKHGKFLDKSEAIKEGLGRDLHIVYLLGFDTLIRLFDPKYYKPISVQESLAEFMQNTELFCLTRDCQNGEQMNWVRECENVPEQWEQKIILEHNSDSKTNSISSSNVRNIVKESPNSQDLSKFLPDSVTKYLKLHDSKNIF</sequence>
<evidence type="ECO:0000313" key="10">
    <source>
        <dbReference type="EMBL" id="OEJ86483.1"/>
    </source>
</evidence>
<evidence type="ECO:0000256" key="5">
    <source>
        <dbReference type="ARBA" id="ARBA00022741"/>
    </source>
</evidence>
<dbReference type="Gene3D" id="3.40.50.620">
    <property type="entry name" value="HUPs"/>
    <property type="match status" value="1"/>
</dbReference>
<dbReference type="SUPFAM" id="SSF52374">
    <property type="entry name" value="Nucleotidylyl transferase"/>
    <property type="match status" value="1"/>
</dbReference>
<evidence type="ECO:0000256" key="8">
    <source>
        <dbReference type="ARBA" id="ARBA00049001"/>
    </source>
</evidence>
<evidence type="ECO:0000313" key="11">
    <source>
        <dbReference type="Proteomes" id="UP000095728"/>
    </source>
</evidence>
<evidence type="ECO:0000256" key="6">
    <source>
        <dbReference type="ARBA" id="ARBA00022840"/>
    </source>
</evidence>
<protein>
    <submittedName>
        <fullName evidence="10">Nicotinamide mononucleotide adenylyltransferase</fullName>
    </submittedName>
</protein>
<dbReference type="Pfam" id="PF01467">
    <property type="entry name" value="CTP_transf_like"/>
    <property type="match status" value="1"/>
</dbReference>
<dbReference type="InParanoid" id="A0A1E5RIT7"/>
<dbReference type="GO" id="GO:0005737">
    <property type="term" value="C:cytoplasm"/>
    <property type="evidence" value="ECO:0007669"/>
    <property type="project" value="TreeGrafter"/>
</dbReference>